<proteinExistence type="predicted"/>
<dbReference type="InterPro" id="IPR029058">
    <property type="entry name" value="AB_hydrolase_fold"/>
</dbReference>
<dbReference type="EMBL" id="JAYGII010000012">
    <property type="protein sequence ID" value="MEA5445610.1"/>
    <property type="molecule type" value="Genomic_DNA"/>
</dbReference>
<feature type="domain" description="Serine aminopeptidase S33" evidence="1">
    <location>
        <begin position="93"/>
        <end position="329"/>
    </location>
</feature>
<dbReference type="AlphaFoldDB" id="A0AAP6JER4"/>
<dbReference type="PANTHER" id="PTHR43265">
    <property type="entry name" value="ESTERASE ESTD"/>
    <property type="match status" value="1"/>
</dbReference>
<comment type="caution">
    <text evidence="2">The sequence shown here is derived from an EMBL/GenBank/DDBJ whole genome shotgun (WGS) entry which is preliminary data.</text>
</comment>
<protein>
    <submittedName>
        <fullName evidence="2">Alpha/beta hydrolase</fullName>
    </submittedName>
</protein>
<dbReference type="SUPFAM" id="SSF53474">
    <property type="entry name" value="alpha/beta-Hydrolases"/>
    <property type="match status" value="1"/>
</dbReference>
<dbReference type="PANTHER" id="PTHR43265:SF1">
    <property type="entry name" value="ESTERASE ESTD"/>
    <property type="match status" value="1"/>
</dbReference>
<reference evidence="2 3" key="1">
    <citation type="submission" date="2023-12" db="EMBL/GenBank/DDBJ databases">
        <title>Whole-genome sequencing of halo(alkali)philic microorganisms from hypersaline lakes.</title>
        <authorList>
            <person name="Sorokin D.Y."/>
            <person name="Merkel A.Y."/>
            <person name="Messina E."/>
            <person name="Yakimov M."/>
        </authorList>
    </citation>
    <scope>NUCLEOTIDE SEQUENCE [LARGE SCALE GENOMIC DNA]</scope>
    <source>
        <strain evidence="2 3">AB-CW1</strain>
    </source>
</reference>
<organism evidence="2 3">
    <name type="scientific">Natronospira elongata</name>
    <dbReference type="NCBI Taxonomy" id="3110268"/>
    <lineage>
        <taxon>Bacteria</taxon>
        <taxon>Pseudomonadati</taxon>
        <taxon>Pseudomonadota</taxon>
        <taxon>Gammaproteobacteria</taxon>
        <taxon>Natronospirales</taxon>
        <taxon>Natronospiraceae</taxon>
        <taxon>Natronospira</taxon>
    </lineage>
</organism>
<accession>A0AAP6JER4</accession>
<evidence type="ECO:0000313" key="2">
    <source>
        <dbReference type="EMBL" id="MEA5445610.1"/>
    </source>
</evidence>
<dbReference type="Pfam" id="PF12146">
    <property type="entry name" value="Hydrolase_4"/>
    <property type="match status" value="1"/>
</dbReference>
<keyword evidence="2" id="KW-0378">Hydrolase</keyword>
<dbReference type="RefSeq" id="WP_346051239.1">
    <property type="nucleotide sequence ID" value="NZ_JAYGII010000012.1"/>
</dbReference>
<dbReference type="InterPro" id="IPR022742">
    <property type="entry name" value="Hydrolase_4"/>
</dbReference>
<dbReference type="GO" id="GO:0052689">
    <property type="term" value="F:carboxylic ester hydrolase activity"/>
    <property type="evidence" value="ECO:0007669"/>
    <property type="project" value="TreeGrafter"/>
</dbReference>
<evidence type="ECO:0000313" key="3">
    <source>
        <dbReference type="Proteomes" id="UP001302316"/>
    </source>
</evidence>
<dbReference type="Gene3D" id="3.40.50.1820">
    <property type="entry name" value="alpha/beta hydrolase"/>
    <property type="match status" value="1"/>
</dbReference>
<dbReference type="Proteomes" id="UP001302316">
    <property type="component" value="Unassembled WGS sequence"/>
</dbReference>
<name>A0AAP6JER4_9GAMM</name>
<gene>
    <name evidence="2" type="ORF">VCB98_07255</name>
</gene>
<evidence type="ECO:0000259" key="1">
    <source>
        <dbReference type="Pfam" id="PF12146"/>
    </source>
</evidence>
<keyword evidence="3" id="KW-1185">Reference proteome</keyword>
<dbReference type="InterPro" id="IPR053145">
    <property type="entry name" value="AB_hydrolase_Est10"/>
</dbReference>
<sequence length="366" mass="38970">MTCNRSRITHRVPVLAIAGLLALLPFSLSAETGRDIQSHEVRLSTPDPEVTLAGTLRLPDSARNGIVVLMITGSGDHKRDAIISGTPLFRLKAEALAAAGIASLRLDDRGTGESTGPSTRASTTADRVVDMRAALDWLRAGELAEFSRVGVIGHSEGAGIGARLAAQTNPPDFLILLGTPALQGKEVWVDQQVAGFRQSVGIEAPEILAQVEAHMREAARLSIAGAAPEAMQENTIALFALGGIDVNAEENNHMLEGFTSRMADRWMRHFLADNPAQALAATRVPVLAIYGSHDRLTSAAANAGPLVEALVTAGNPDFTVQIMPDQDHFFLRAPGRPVGEHAFGEMELPTEVMSTVIAWLRRNPGP</sequence>